<dbReference type="RefSeq" id="WP_220749098.1">
    <property type="nucleotide sequence ID" value="NZ_BPFH01000004.1"/>
</dbReference>
<evidence type="ECO:0000313" key="3">
    <source>
        <dbReference type="Proteomes" id="UP000786693"/>
    </source>
</evidence>
<feature type="transmembrane region" description="Helical" evidence="1">
    <location>
        <begin position="74"/>
        <end position="100"/>
    </location>
</feature>
<name>A0ABQ4NMH2_9RHOB</name>
<sequence length="142" mass="14836">MPLDSPRTPYLGRYLAVSAAVMVGIGAVNISLRIFTGYSLPSGAASIIPPMIAALHVGQVWGRDRGSVPDNRTAWRWAGVAGLVYLALQMLIVPVVIARANHTPEIIALVAVIIAGVTLAAIVINRLFLTMGAKGAVAGPRT</sequence>
<comment type="caution">
    <text evidence="2">The sequence shown here is derived from an EMBL/GenBank/DDBJ whole genome shotgun (WGS) entry which is preliminary data.</text>
</comment>
<dbReference type="NCBIfam" id="NF038216">
    <property type="entry name" value="ABZJ_00895_fam"/>
    <property type="match status" value="1"/>
</dbReference>
<keyword evidence="1" id="KW-0812">Transmembrane</keyword>
<keyword evidence="3" id="KW-1185">Reference proteome</keyword>
<dbReference type="EMBL" id="BPFH01000004">
    <property type="protein sequence ID" value="GIT95583.1"/>
    <property type="molecule type" value="Genomic_DNA"/>
</dbReference>
<feature type="transmembrane region" description="Helical" evidence="1">
    <location>
        <begin position="12"/>
        <end position="32"/>
    </location>
</feature>
<keyword evidence="1" id="KW-1133">Transmembrane helix</keyword>
<evidence type="ECO:0008006" key="4">
    <source>
        <dbReference type="Google" id="ProtNLM"/>
    </source>
</evidence>
<reference evidence="2 3" key="1">
    <citation type="submission" date="2021-05" db="EMBL/GenBank/DDBJ databases">
        <title>Bacteria Genome sequencing.</title>
        <authorList>
            <person name="Takabe Y."/>
            <person name="Nakajima Y."/>
            <person name="Suzuki S."/>
            <person name="Shiozaki T."/>
        </authorList>
    </citation>
    <scope>NUCLEOTIDE SEQUENCE [LARGE SCALE GENOMIC DNA]</scope>
    <source>
        <strain evidence="2 3">AI_62</strain>
    </source>
</reference>
<organism evidence="2 3">
    <name type="scientific">Jannaschia pagri</name>
    <dbReference type="NCBI Taxonomy" id="2829797"/>
    <lineage>
        <taxon>Bacteria</taxon>
        <taxon>Pseudomonadati</taxon>
        <taxon>Pseudomonadota</taxon>
        <taxon>Alphaproteobacteria</taxon>
        <taxon>Rhodobacterales</taxon>
        <taxon>Roseobacteraceae</taxon>
        <taxon>Jannaschia</taxon>
    </lineage>
</organism>
<accession>A0ABQ4NMH2</accession>
<evidence type="ECO:0000313" key="2">
    <source>
        <dbReference type="EMBL" id="GIT95583.1"/>
    </source>
</evidence>
<protein>
    <recommendedName>
        <fullName evidence="4">GtrA-like protein</fullName>
    </recommendedName>
</protein>
<evidence type="ECO:0000256" key="1">
    <source>
        <dbReference type="SAM" id="Phobius"/>
    </source>
</evidence>
<dbReference type="InterPro" id="IPR047730">
    <property type="entry name" value="ABZJ_00895-like"/>
</dbReference>
<dbReference type="Proteomes" id="UP000786693">
    <property type="component" value="Unassembled WGS sequence"/>
</dbReference>
<keyword evidence="1" id="KW-0472">Membrane</keyword>
<feature type="transmembrane region" description="Helical" evidence="1">
    <location>
        <begin position="106"/>
        <end position="124"/>
    </location>
</feature>
<gene>
    <name evidence="2" type="ORF">JANAI62_22060</name>
</gene>
<proteinExistence type="predicted"/>